<keyword evidence="2" id="KW-1185">Reference proteome</keyword>
<evidence type="ECO:0000313" key="1">
    <source>
        <dbReference type="EMBL" id="TQE02968.1"/>
    </source>
</evidence>
<sequence>MSQFQFERGGRCTRRSTKTTLHSLTRTLNSLTLSKRYHSSRLNDMAATTSLISSTISIFFSGETSLFITSANKQTPSPNTSVVYQSPPHLQLPRAVTTHILVQRQHTHTQNNEPEALFPIKQHCKLQNLCRLISAGKSEVSEDAKPSESTVSTIVNLAEKAKMAREGVIKAPNLALLSICKSLIASGVASGVSHTTVAPLE</sequence>
<organism evidence="1 2">
    <name type="scientific">Malus baccata</name>
    <name type="common">Siberian crab apple</name>
    <name type="synonym">Pyrus baccata</name>
    <dbReference type="NCBI Taxonomy" id="106549"/>
    <lineage>
        <taxon>Eukaryota</taxon>
        <taxon>Viridiplantae</taxon>
        <taxon>Streptophyta</taxon>
        <taxon>Embryophyta</taxon>
        <taxon>Tracheophyta</taxon>
        <taxon>Spermatophyta</taxon>
        <taxon>Magnoliopsida</taxon>
        <taxon>eudicotyledons</taxon>
        <taxon>Gunneridae</taxon>
        <taxon>Pentapetalae</taxon>
        <taxon>rosids</taxon>
        <taxon>fabids</taxon>
        <taxon>Rosales</taxon>
        <taxon>Rosaceae</taxon>
        <taxon>Amygdaloideae</taxon>
        <taxon>Maleae</taxon>
        <taxon>Malus</taxon>
    </lineage>
</organism>
<gene>
    <name evidence="1" type="ORF">C1H46_011455</name>
</gene>
<name>A0A540MW23_MALBA</name>
<proteinExistence type="predicted"/>
<comment type="caution">
    <text evidence="1">The sequence shown here is derived from an EMBL/GenBank/DDBJ whole genome shotgun (WGS) entry which is preliminary data.</text>
</comment>
<dbReference type="Proteomes" id="UP000315295">
    <property type="component" value="Unassembled WGS sequence"/>
</dbReference>
<dbReference type="EMBL" id="VIEB01000163">
    <property type="protein sequence ID" value="TQE02968.1"/>
    <property type="molecule type" value="Genomic_DNA"/>
</dbReference>
<dbReference type="AlphaFoldDB" id="A0A540MW23"/>
<reference evidence="1 2" key="1">
    <citation type="journal article" date="2019" name="G3 (Bethesda)">
        <title>Sequencing of a Wild Apple (Malus baccata) Genome Unravels the Differences Between Cultivated and Wild Apple Species Regarding Disease Resistance and Cold Tolerance.</title>
        <authorList>
            <person name="Chen X."/>
        </authorList>
    </citation>
    <scope>NUCLEOTIDE SEQUENCE [LARGE SCALE GENOMIC DNA]</scope>
    <source>
        <strain evidence="2">cv. Shandingzi</strain>
        <tissue evidence="1">Leaves</tissue>
    </source>
</reference>
<evidence type="ECO:0000313" key="2">
    <source>
        <dbReference type="Proteomes" id="UP000315295"/>
    </source>
</evidence>
<dbReference type="STRING" id="106549.A0A540MW23"/>
<protein>
    <submittedName>
        <fullName evidence="1">Uncharacterized protein</fullName>
    </submittedName>
</protein>
<accession>A0A540MW23</accession>